<protein>
    <submittedName>
        <fullName evidence="2">Uncharacterized protein</fullName>
    </submittedName>
</protein>
<dbReference type="RefSeq" id="WP_306384000.1">
    <property type="nucleotide sequence ID" value="NZ_JASAVR010000025.1"/>
</dbReference>
<sequence length="96" mass="10431">MKDYDFADITGIVTYVLITVLVIAYLCASAYVIFPMVSTEDFGSIIFSLGILLAIWSVISVIIILLIGQPLTFICLAVSAVIASVSKGIQWSLKRL</sequence>
<feature type="transmembrane region" description="Helical" evidence="1">
    <location>
        <begin position="71"/>
        <end position="89"/>
    </location>
</feature>
<proteinExistence type="predicted"/>
<evidence type="ECO:0000313" key="3">
    <source>
        <dbReference type="Proteomes" id="UP001224812"/>
    </source>
</evidence>
<keyword evidence="1" id="KW-0812">Transmembrane</keyword>
<feature type="transmembrane region" description="Helical" evidence="1">
    <location>
        <begin position="46"/>
        <end position="65"/>
    </location>
</feature>
<accession>A0ABT9JN25</accession>
<keyword evidence="1" id="KW-1133">Transmembrane helix</keyword>
<name>A0ABT9JN25_9PAST</name>
<organism evidence="2 3">
    <name type="scientific">Phocoenobacter skyensis</name>
    <dbReference type="NCBI Taxonomy" id="97481"/>
    <lineage>
        <taxon>Bacteria</taxon>
        <taxon>Pseudomonadati</taxon>
        <taxon>Pseudomonadota</taxon>
        <taxon>Gammaproteobacteria</taxon>
        <taxon>Pasteurellales</taxon>
        <taxon>Pasteurellaceae</taxon>
        <taxon>Phocoenobacter</taxon>
    </lineage>
</organism>
<dbReference type="Proteomes" id="UP001224812">
    <property type="component" value="Unassembled WGS sequence"/>
</dbReference>
<comment type="caution">
    <text evidence="2">The sequence shown here is derived from an EMBL/GenBank/DDBJ whole genome shotgun (WGS) entry which is preliminary data.</text>
</comment>
<gene>
    <name evidence="2" type="ORF">QJT92_09810</name>
</gene>
<keyword evidence="3" id="KW-1185">Reference proteome</keyword>
<evidence type="ECO:0000313" key="2">
    <source>
        <dbReference type="EMBL" id="MDP8086212.1"/>
    </source>
</evidence>
<feature type="transmembrane region" description="Helical" evidence="1">
    <location>
        <begin position="12"/>
        <end position="34"/>
    </location>
</feature>
<evidence type="ECO:0000256" key="1">
    <source>
        <dbReference type="SAM" id="Phobius"/>
    </source>
</evidence>
<dbReference type="EMBL" id="JASAVS010000026">
    <property type="protein sequence ID" value="MDP8086212.1"/>
    <property type="molecule type" value="Genomic_DNA"/>
</dbReference>
<reference evidence="2 3" key="1">
    <citation type="journal article" date="2023" name="Front. Microbiol.">
        <title>Phylogeography and host specificity of Pasteurellaceae pathogenic to sea-farmed fish in the north-east Atlantic.</title>
        <authorList>
            <person name="Gulla S."/>
            <person name="Colquhoun D.J."/>
            <person name="Olsen A.B."/>
            <person name="Spilsberg B."/>
            <person name="Lagesen K."/>
            <person name="Aakesson C.P."/>
            <person name="Strom S."/>
            <person name="Manji F."/>
            <person name="Birkbeck T.H."/>
            <person name="Nilsen H.K."/>
        </authorList>
    </citation>
    <scope>NUCLEOTIDE SEQUENCE [LARGE SCALE GENOMIC DNA]</scope>
    <source>
        <strain evidence="2 3">VIO11850</strain>
    </source>
</reference>
<keyword evidence="1" id="KW-0472">Membrane</keyword>